<dbReference type="RefSeq" id="WP_121625600.1">
    <property type="nucleotide sequence ID" value="NZ_JACIIW010000002.1"/>
</dbReference>
<dbReference type="Pfam" id="PF23666">
    <property type="entry name" value="Rcc01698_C"/>
    <property type="match status" value="1"/>
</dbReference>
<reference evidence="4 5" key="1">
    <citation type="submission" date="2018-10" db="EMBL/GenBank/DDBJ databases">
        <title>Xanthobacter tagetidis genome sequencing and assembly.</title>
        <authorList>
            <person name="Maclea K.S."/>
            <person name="Goen A.E."/>
            <person name="Fatima S.A."/>
        </authorList>
    </citation>
    <scope>NUCLEOTIDE SEQUENCE [LARGE SCALE GENOMIC DNA]</scope>
    <source>
        <strain evidence="4 5">ATCC 700314</strain>
    </source>
</reference>
<dbReference type="Gene3D" id="3.20.20.80">
    <property type="entry name" value="Glycosidases"/>
    <property type="match status" value="1"/>
</dbReference>
<dbReference type="InterPro" id="IPR056490">
    <property type="entry name" value="Rcc01698_C"/>
</dbReference>
<dbReference type="OrthoDB" id="8445115at2"/>
<evidence type="ECO:0000259" key="2">
    <source>
        <dbReference type="Pfam" id="PF13550"/>
    </source>
</evidence>
<dbReference type="Pfam" id="PF13550">
    <property type="entry name" value="Phage-tail_3"/>
    <property type="match status" value="1"/>
</dbReference>
<feature type="domain" description="Tip attachment protein J" evidence="2">
    <location>
        <begin position="794"/>
        <end position="955"/>
    </location>
</feature>
<proteinExistence type="predicted"/>
<gene>
    <name evidence="4" type="ORF">D9R14_21755</name>
</gene>
<evidence type="ECO:0000259" key="3">
    <source>
        <dbReference type="Pfam" id="PF23666"/>
    </source>
</evidence>
<dbReference type="Proteomes" id="UP000269692">
    <property type="component" value="Unassembled WGS sequence"/>
</dbReference>
<accession>A0A3L6ZWU6</accession>
<keyword evidence="5" id="KW-1185">Reference proteome</keyword>
<protein>
    <recommendedName>
        <fullName evidence="6">Host specificity protein</fullName>
    </recommendedName>
</protein>
<evidence type="ECO:0000259" key="1">
    <source>
        <dbReference type="Pfam" id="PF13547"/>
    </source>
</evidence>
<dbReference type="CDD" id="cd19607">
    <property type="entry name" value="GTA_TIM-barrel-like"/>
    <property type="match status" value="1"/>
</dbReference>
<organism evidence="4 5">
    <name type="scientific">Xanthobacter tagetidis</name>
    <dbReference type="NCBI Taxonomy" id="60216"/>
    <lineage>
        <taxon>Bacteria</taxon>
        <taxon>Pseudomonadati</taxon>
        <taxon>Pseudomonadota</taxon>
        <taxon>Alphaproteobacteria</taxon>
        <taxon>Hyphomicrobiales</taxon>
        <taxon>Xanthobacteraceae</taxon>
        <taxon>Xanthobacter</taxon>
    </lineage>
</organism>
<evidence type="ECO:0008006" key="6">
    <source>
        <dbReference type="Google" id="ProtNLM"/>
    </source>
</evidence>
<dbReference type="Pfam" id="PF13547">
    <property type="entry name" value="GTA_TIM"/>
    <property type="match status" value="1"/>
</dbReference>
<dbReference type="EMBL" id="RCTF01000027">
    <property type="protein sequence ID" value="RLP72268.1"/>
    <property type="molecule type" value="Genomic_DNA"/>
</dbReference>
<evidence type="ECO:0000313" key="5">
    <source>
        <dbReference type="Proteomes" id="UP000269692"/>
    </source>
</evidence>
<dbReference type="InterPro" id="IPR025195">
    <property type="entry name" value="GTA_TIM_dom"/>
</dbReference>
<sequence>MATLLLGAAGSLIGGALFGPLGAVAGRALGALGGAALDQTLLGGARTPKAEGPRLSDLDVMASTEGAPVARLYGRARLPGQVIWATKLREIRREETQSVAGKGGSLAPKATTYTYYANFAVAFCEGPVARIGRIWADGKPLDERRLSIRTHLGAEDQAPDAWVAARQGDTGTPAYRGVAYLVFQNLELTDFGNRIPQITAEVERPVGALEKDIRAVTLIPGATEFGYDPLTVRQQVGDGVFLPESRHVTTHQSDFEAALEQMLCACPNLERVSLVVSWFGDDLRAGACTVRPKSERAVKTTTPVAWAVGGDTRLSVSAVSRFEGRAAYGGTPADGSVLRAIRRMKQEGIKVTLNPFVMMDIPAGNARPDPWTGAASQPAHPWRGRIVCDPAPGREGSADGTSACATQVGALFGAAQAHHFTRLGDLVLYSGPAEWSLRRMALHYAHLAVAAGGVEAILIGSEFEALTRLRDHTGAFPAAEALADLAAEVKAVVSAGTKVSYAANWSEYGAQVFDGGDVRFPLDAVWASPAVDFVGIDYYPPMSDWREGSAHLDAALARSPHEVAYLKGNLRAGEGYDWYYADEAARLAQDRTPITDGAHGEPWVFRQKDIWSFWASAHFARTGGVRHAEPTAFVPGAKPIRLMEAGCPAVDKGPNRPSVFPDEKSSENALPPFSTGARDDLVQRRALAAILSTFEPAAGASLADNPAATLYEGRMVEAGCIFLWTFDARPYPQFPLARGVWADGDNWRTGHWLNGRLGGAPLDGLVGALCADYGIGGIDASTLSGAVDGYVVERPMSARAAIEPLARAFGFDAAEQGNGIAFRPRGRAAPVALDAADLVRGEDGPLVAFTRMQESEVPCAVRLGFVDAHRDYRRVSIASRRLVGGSRHEVEADLAVVAETATMARAADVWLQDLWAGRESAAFTLPPSNLALVPGDLVRLALDGRERLLEITRVEEAGARAVTARSIDPDVFDAALPPAEEGTVVLPPPSGPPAVALIALPSEGAAEPVPLQYLAAAADPWPGTLAVWRSGDGASFEAVAALTSPALFATLIDPLPPGPLWRFDRFAQVRVAAADLVSASEAQVLGGANLFALMAEGRDCEVIQFAEAELLEAGVFRLSTLLRGRAGTELAGAAPWPAGTRLVKLDGRVEPVALGLSLLGRAFIYRVGAARGDQGDEEVSEIAGTVEGTALRPLFPVHAQARRTPEGVMLSFIRRTRTEGDGWEQMEVPLGETREAYRVEIRDGAAVVRAFETAAPSVLYPAADEWADFGAPQAVLTVRMAQLSDAVGAGAARVMSLPVR</sequence>
<feature type="domain" description="Rcc01698-like C-terminal" evidence="3">
    <location>
        <begin position="1048"/>
        <end position="1143"/>
    </location>
</feature>
<name>A0A3L6ZWU6_9HYPH</name>
<evidence type="ECO:0000313" key="4">
    <source>
        <dbReference type="EMBL" id="RLP72268.1"/>
    </source>
</evidence>
<dbReference type="InterPro" id="IPR032876">
    <property type="entry name" value="J_dom"/>
</dbReference>
<comment type="caution">
    <text evidence="4">The sequence shown here is derived from an EMBL/GenBank/DDBJ whole genome shotgun (WGS) entry which is preliminary data.</text>
</comment>
<feature type="domain" description="GTA TIM-barrel-like" evidence="1">
    <location>
        <begin position="435"/>
        <end position="735"/>
    </location>
</feature>